<keyword evidence="13" id="KW-1185">Reference proteome</keyword>
<evidence type="ECO:0000256" key="3">
    <source>
        <dbReference type="ARBA" id="ARBA00021315"/>
    </source>
</evidence>
<dbReference type="InterPro" id="IPR003395">
    <property type="entry name" value="RecF/RecN/SMC_N"/>
</dbReference>
<evidence type="ECO:0000256" key="1">
    <source>
        <dbReference type="ARBA" id="ARBA00003618"/>
    </source>
</evidence>
<feature type="domain" description="RecF/RecN/SMC N-terminal" evidence="11">
    <location>
        <begin position="2"/>
        <end position="507"/>
    </location>
</feature>
<feature type="coiled-coil region" evidence="10">
    <location>
        <begin position="318"/>
        <end position="362"/>
    </location>
</feature>
<evidence type="ECO:0000256" key="5">
    <source>
        <dbReference type="ARBA" id="ARBA00022763"/>
    </source>
</evidence>
<dbReference type="InterPro" id="IPR027417">
    <property type="entry name" value="P-loop_NTPase"/>
</dbReference>
<name>A0AAU9C6T7_9BACT</name>
<evidence type="ECO:0000256" key="9">
    <source>
        <dbReference type="PIRNR" id="PIRNR003128"/>
    </source>
</evidence>
<dbReference type="GO" id="GO:0006281">
    <property type="term" value="P:DNA repair"/>
    <property type="evidence" value="ECO:0007669"/>
    <property type="project" value="UniProtKB-KW"/>
</dbReference>
<dbReference type="NCBIfam" id="TIGR00634">
    <property type="entry name" value="recN"/>
    <property type="match status" value="1"/>
</dbReference>
<keyword evidence="6" id="KW-0067">ATP-binding</keyword>
<dbReference type="PIRSF" id="PIRSF003128">
    <property type="entry name" value="RecN"/>
    <property type="match status" value="1"/>
</dbReference>
<dbReference type="Pfam" id="PF02463">
    <property type="entry name" value="SMC_N"/>
    <property type="match status" value="1"/>
</dbReference>
<evidence type="ECO:0000313" key="12">
    <source>
        <dbReference type="EMBL" id="BDD07761.1"/>
    </source>
</evidence>
<reference evidence="12 13" key="1">
    <citation type="submission" date="2021-12" db="EMBL/GenBank/DDBJ databases">
        <title>Genome sequencing of bacteria with rrn-lacking chromosome and rrn-plasmid.</title>
        <authorList>
            <person name="Anda M."/>
            <person name="Iwasaki W."/>
        </authorList>
    </citation>
    <scope>NUCLEOTIDE SEQUENCE [LARGE SCALE GENOMIC DNA]</scope>
    <source>
        <strain evidence="12 13">DSM 100852</strain>
    </source>
</reference>
<dbReference type="SUPFAM" id="SSF52540">
    <property type="entry name" value="P-loop containing nucleoside triphosphate hydrolases"/>
    <property type="match status" value="1"/>
</dbReference>
<dbReference type="GO" id="GO:0006310">
    <property type="term" value="P:DNA recombination"/>
    <property type="evidence" value="ECO:0007669"/>
    <property type="project" value="InterPro"/>
</dbReference>
<sequence>MLTNLLIKNYALIRQLRIDPSARLNIVTGETGAGKSIMLGALGLLLGRRADTKALYDSGVKCVVEGTFDISAYKLEGFFEEKELEYADETILRREISPAGKSRAFVNDSPVNLDTMRRLGAHLIDIHSQHDTLKLGTDVFQLEIVDLFAENQKLKSEYAEAYRDFRKKRNAYDKLLAQASELKKEADYNKFLFDELDALSLEAGEKELAEQELNLLENAGEIKSKLGMASYALDGAEQSVTDALREVATALSAAAGMAERYNGLYERANSCLIELQDLSGEISGEEEGVEFDPERADQVRERLSAIYGLEQKHQVGSVEELLEIQRELEEKLGRVMNLDEEMAEARQLADLAEDKMRALATDLTDSREAVFEPLANRIVELLKDLGMENATLSLDRTDIEPGPTGADEVNLMFSANKGMPRRPLGEVASGGEFARLMFAVKYILADKTALPTIVFDEIDTGISGEIALKMVQMMEDMALKHQLLVITHLPQIASRGEHHYFVFKDHTQERTVSRMRLLDDNERVEEVAKMIGGARPTDSAYQSARELLRGEA</sequence>
<evidence type="ECO:0000313" key="13">
    <source>
        <dbReference type="Proteomes" id="UP001348817"/>
    </source>
</evidence>
<keyword evidence="10" id="KW-0175">Coiled coil</keyword>
<dbReference type="GO" id="GO:0043590">
    <property type="term" value="C:bacterial nucleoid"/>
    <property type="evidence" value="ECO:0007669"/>
    <property type="project" value="TreeGrafter"/>
</dbReference>
<dbReference type="InterPro" id="IPR004604">
    <property type="entry name" value="DNA_recomb/repair_RecN"/>
</dbReference>
<evidence type="ECO:0000256" key="7">
    <source>
        <dbReference type="ARBA" id="ARBA00023204"/>
    </source>
</evidence>
<dbReference type="AlphaFoldDB" id="A0AAU9C6T7"/>
<dbReference type="GO" id="GO:0009432">
    <property type="term" value="P:SOS response"/>
    <property type="evidence" value="ECO:0007669"/>
    <property type="project" value="TreeGrafter"/>
</dbReference>
<dbReference type="EMBL" id="AP025314">
    <property type="protein sequence ID" value="BDD07761.1"/>
    <property type="molecule type" value="Genomic_DNA"/>
</dbReference>
<proteinExistence type="inferred from homology"/>
<evidence type="ECO:0000256" key="4">
    <source>
        <dbReference type="ARBA" id="ARBA00022741"/>
    </source>
</evidence>
<comment type="similarity">
    <text evidence="2 9">Belongs to the RecN family.</text>
</comment>
<evidence type="ECO:0000256" key="8">
    <source>
        <dbReference type="ARBA" id="ARBA00033408"/>
    </source>
</evidence>
<protein>
    <recommendedName>
        <fullName evidence="3 9">DNA repair protein RecN</fullName>
    </recommendedName>
    <alternativeName>
        <fullName evidence="8 9">Recombination protein N</fullName>
    </alternativeName>
</protein>
<gene>
    <name evidence="12" type="primary">recN</name>
    <name evidence="12" type="ORF">FUAX_01930</name>
</gene>
<dbReference type="CDD" id="cd03241">
    <property type="entry name" value="ABC_RecN"/>
    <property type="match status" value="1"/>
</dbReference>
<dbReference type="GO" id="GO:0005524">
    <property type="term" value="F:ATP binding"/>
    <property type="evidence" value="ECO:0007669"/>
    <property type="project" value="UniProtKB-KW"/>
</dbReference>
<evidence type="ECO:0000256" key="2">
    <source>
        <dbReference type="ARBA" id="ARBA00009441"/>
    </source>
</evidence>
<evidence type="ECO:0000256" key="10">
    <source>
        <dbReference type="SAM" id="Coils"/>
    </source>
</evidence>
<keyword evidence="5 9" id="KW-0227">DNA damage</keyword>
<dbReference type="RefSeq" id="WP_338393069.1">
    <property type="nucleotide sequence ID" value="NZ_AP025314.1"/>
</dbReference>
<keyword evidence="7 9" id="KW-0234">DNA repair</keyword>
<dbReference type="PANTHER" id="PTHR11059">
    <property type="entry name" value="DNA REPAIR PROTEIN RECN"/>
    <property type="match status" value="1"/>
</dbReference>
<evidence type="ECO:0000256" key="6">
    <source>
        <dbReference type="ARBA" id="ARBA00022840"/>
    </source>
</evidence>
<evidence type="ECO:0000259" key="11">
    <source>
        <dbReference type="Pfam" id="PF02463"/>
    </source>
</evidence>
<dbReference type="PANTHER" id="PTHR11059:SF0">
    <property type="entry name" value="DNA REPAIR PROTEIN RECN"/>
    <property type="match status" value="1"/>
</dbReference>
<dbReference type="Gene3D" id="3.40.50.300">
    <property type="entry name" value="P-loop containing nucleotide triphosphate hydrolases"/>
    <property type="match status" value="2"/>
</dbReference>
<comment type="function">
    <text evidence="1 9">May be involved in recombinational repair of damaged DNA.</text>
</comment>
<keyword evidence="4" id="KW-0547">Nucleotide-binding</keyword>
<dbReference type="KEGG" id="fax:FUAX_01930"/>
<accession>A0AAU9C6T7</accession>
<feature type="coiled-coil region" evidence="10">
    <location>
        <begin position="144"/>
        <end position="219"/>
    </location>
</feature>
<organism evidence="12 13">
    <name type="scientific">Fulvitalea axinellae</name>
    <dbReference type="NCBI Taxonomy" id="1182444"/>
    <lineage>
        <taxon>Bacteria</taxon>
        <taxon>Pseudomonadati</taxon>
        <taxon>Bacteroidota</taxon>
        <taxon>Cytophagia</taxon>
        <taxon>Cytophagales</taxon>
        <taxon>Persicobacteraceae</taxon>
        <taxon>Fulvitalea</taxon>
    </lineage>
</organism>
<dbReference type="Proteomes" id="UP001348817">
    <property type="component" value="Chromosome"/>
</dbReference>